<geneLocation type="plasmid" evidence="1 2">
    <name>pQBR103</name>
</geneLocation>
<gene>
    <name evidence="1" type="ordered locus">pQBR0246</name>
</gene>
<sequence>MVLGSAGNTECVVGSGTLRPTSQCVHHPADTIEVIMQGPISYRPSPFPVATKATNGFRTLAELCTLWNVLSAVCLSDDGAELDNSFLHFDKGDDVADVWHWFEQQNPSFVAASAGQHIGDDHPFRTLGLVEQALAHVASIHPSVTQVVYGDDLRWRYSASGGAPVAFNRTENISLLEDAADEAFDRALQNVVLTLSKVSSS</sequence>
<dbReference type="PATRIC" id="fig|216595.4.peg.141"/>
<evidence type="ECO:0000313" key="2">
    <source>
        <dbReference type="Proteomes" id="UP000002332"/>
    </source>
</evidence>
<keyword evidence="1" id="KW-0614">Plasmid</keyword>
<proteinExistence type="predicted"/>
<name>A4V6W7_PSEFS</name>
<dbReference type="Proteomes" id="UP000002332">
    <property type="component" value="Plasmid pQBR103"/>
</dbReference>
<accession>A4V6W7</accession>
<dbReference type="AlphaFoldDB" id="A4V6W7"/>
<evidence type="ECO:0000313" key="1">
    <source>
        <dbReference type="EMBL" id="CAM96278.1"/>
    </source>
</evidence>
<organism evidence="1 2">
    <name type="scientific">Pseudomonas fluorescens (strain SBW25)</name>
    <dbReference type="NCBI Taxonomy" id="216595"/>
    <lineage>
        <taxon>Bacteria</taxon>
        <taxon>Pseudomonadati</taxon>
        <taxon>Pseudomonadota</taxon>
        <taxon>Gammaproteobacteria</taxon>
        <taxon>Pseudomonadales</taxon>
        <taxon>Pseudomonadaceae</taxon>
        <taxon>Pseudomonas</taxon>
    </lineage>
</organism>
<reference evidence="1 2" key="1">
    <citation type="journal article" date="2007" name="ISME J.">
        <title>Sequence-based analysis of pQBR103; a representative of a unique, transfer-proficient mega plasmid resident in the microbial community of sugar beet.</title>
        <authorList>
            <person name="Tett A."/>
            <person name="Spiers A.J."/>
            <person name="Crossman L.C."/>
            <person name="Ager D."/>
            <person name="Ciric L."/>
            <person name="Dow J.M."/>
            <person name="Fry J.C."/>
            <person name="Harris D."/>
            <person name="Lilley A."/>
            <person name="Oliver A."/>
            <person name="Parkhill J."/>
            <person name="Quail M.A."/>
            <person name="Rainey P.B."/>
            <person name="Saunders N.J."/>
            <person name="Seeger K."/>
            <person name="Snyder L.A.S."/>
            <person name="Squares R."/>
            <person name="Thomas C.M."/>
            <person name="Turner S.L."/>
            <person name="Zhang X.-X."/>
            <person name="Field D."/>
            <person name="Bailey M.J."/>
        </authorList>
    </citation>
    <scope>NUCLEOTIDE SEQUENCE [LARGE SCALE GENOMIC DNA]</scope>
    <source>
        <strain evidence="1 2">SBW25</strain>
    </source>
</reference>
<dbReference type="EMBL" id="AM235768">
    <property type="protein sequence ID" value="CAM96278.1"/>
    <property type="molecule type" value="Genomic_DNA"/>
</dbReference>
<protein>
    <submittedName>
        <fullName evidence="1">Uncharacterized protein</fullName>
    </submittedName>
</protein>